<reference evidence="1" key="1">
    <citation type="journal article" date="2018" name="Genome Biol.">
        <title>SKESA: strategic k-mer extension for scrupulous assemblies.</title>
        <authorList>
            <person name="Souvorov A."/>
            <person name="Agarwala R."/>
            <person name="Lipman D.J."/>
        </authorList>
    </citation>
    <scope>NUCLEOTIDE SEQUENCE</scope>
    <source>
        <strain evidence="1">AUSMDU00005748</strain>
    </source>
</reference>
<protein>
    <submittedName>
        <fullName evidence="1">Sigma-70 family RNA polymerase sigma factor</fullName>
    </submittedName>
</protein>
<reference evidence="1" key="2">
    <citation type="submission" date="2019-09" db="EMBL/GenBank/DDBJ databases">
        <authorList>
            <consortium name="NCBI Pathogen Detection Project"/>
        </authorList>
    </citation>
    <scope>NUCLEOTIDE SEQUENCE</scope>
    <source>
        <strain evidence="1">AUSMDU00005748</strain>
    </source>
</reference>
<dbReference type="Gene3D" id="1.10.10.60">
    <property type="entry name" value="Homeodomain-like"/>
    <property type="match status" value="1"/>
</dbReference>
<dbReference type="RefSeq" id="WP_202860302.1">
    <property type="nucleotide sequence ID" value="NZ_JAETUX010000001.1"/>
</dbReference>
<dbReference type="Proteomes" id="UP000868497">
    <property type="component" value="Unassembled WGS sequence"/>
</dbReference>
<organism evidence="1 2">
    <name type="scientific">Klebsiella oxytoca</name>
    <dbReference type="NCBI Taxonomy" id="571"/>
    <lineage>
        <taxon>Bacteria</taxon>
        <taxon>Pseudomonadati</taxon>
        <taxon>Pseudomonadota</taxon>
        <taxon>Gammaproteobacteria</taxon>
        <taxon>Enterobacterales</taxon>
        <taxon>Enterobacteriaceae</taxon>
        <taxon>Klebsiella/Raoultella group</taxon>
        <taxon>Klebsiella</taxon>
    </lineage>
</organism>
<comment type="caution">
    <text evidence="1">The sequence shown here is derived from an EMBL/GenBank/DDBJ whole genome shotgun (WGS) entry which is preliminary data.</text>
</comment>
<gene>
    <name evidence="1" type="ORF">F6W21_04520</name>
</gene>
<sequence length="97" mass="11183">MQKQNISPEELRSVSGKMVACRAAEKLGITVARFYYLAQRHQVSTAYVRPLWGEKETQRLIAMRKSGMTVKRISAELNRTEWAIKKKLGYLRKDGLI</sequence>
<accession>A0AAD3YN21</accession>
<evidence type="ECO:0000313" key="1">
    <source>
        <dbReference type="EMBL" id="HAU4355590.1"/>
    </source>
</evidence>
<dbReference type="EMBL" id="DACXIC010000004">
    <property type="protein sequence ID" value="HAU4355590.1"/>
    <property type="molecule type" value="Genomic_DNA"/>
</dbReference>
<evidence type="ECO:0000313" key="2">
    <source>
        <dbReference type="Proteomes" id="UP000868497"/>
    </source>
</evidence>
<dbReference type="AlphaFoldDB" id="A0AAD3YN21"/>
<proteinExistence type="predicted"/>
<name>A0AAD3YN21_KLEOX</name>